<feature type="transmembrane region" description="Helical" evidence="10">
    <location>
        <begin position="88"/>
        <end position="108"/>
    </location>
</feature>
<feature type="transmembrane region" description="Helical" evidence="10">
    <location>
        <begin position="57"/>
        <end position="76"/>
    </location>
</feature>
<feature type="transmembrane region" description="Helical" evidence="10">
    <location>
        <begin position="128"/>
        <end position="146"/>
    </location>
</feature>
<dbReference type="Pfam" id="PF00001">
    <property type="entry name" value="7tm_1"/>
    <property type="match status" value="1"/>
</dbReference>
<evidence type="ECO:0000256" key="2">
    <source>
        <dbReference type="ARBA" id="ARBA00022475"/>
    </source>
</evidence>
<dbReference type="PROSITE" id="PS00237">
    <property type="entry name" value="G_PROTEIN_RECEP_F1_1"/>
    <property type="match status" value="1"/>
</dbReference>
<evidence type="ECO:0000259" key="11">
    <source>
        <dbReference type="PROSITE" id="PS50262"/>
    </source>
</evidence>
<evidence type="ECO:0000313" key="12">
    <source>
        <dbReference type="EMBL" id="NIG57832.1"/>
    </source>
</evidence>
<dbReference type="PRINTS" id="PR00237">
    <property type="entry name" value="GPCRRHODOPSN"/>
</dbReference>
<keyword evidence="7 9" id="KW-0675">Receptor</keyword>
<evidence type="ECO:0000256" key="6">
    <source>
        <dbReference type="ARBA" id="ARBA00023136"/>
    </source>
</evidence>
<dbReference type="InterPro" id="IPR000276">
    <property type="entry name" value="GPCR_Rhodpsn"/>
</dbReference>
<evidence type="ECO:0000256" key="3">
    <source>
        <dbReference type="ARBA" id="ARBA00022692"/>
    </source>
</evidence>
<accession>A0ABX0RY71</accession>
<feature type="domain" description="G-protein coupled receptors family 1 profile" evidence="11">
    <location>
        <begin position="67"/>
        <end position="241"/>
    </location>
</feature>
<reference evidence="12" key="1">
    <citation type="submission" date="2018-05" db="EMBL/GenBank/DDBJ databases">
        <authorList>
            <person name="Pedro S.L.S."/>
            <person name="Freitas R.C."/>
            <person name="Barreto A.S."/>
            <person name="Lima A.O.S."/>
        </authorList>
    </citation>
    <scope>NUCLEOTIDE SEQUENCE</scope>
    <source>
        <strain evidence="12">BP203</strain>
        <tissue evidence="12">Muscle</tissue>
    </source>
</reference>
<dbReference type="InterPro" id="IPR017452">
    <property type="entry name" value="GPCR_Rhodpsn_7TM"/>
</dbReference>
<keyword evidence="6 10" id="KW-0472">Membrane</keyword>
<keyword evidence="8 9" id="KW-0807">Transducer</keyword>
<evidence type="ECO:0000256" key="5">
    <source>
        <dbReference type="ARBA" id="ARBA00023040"/>
    </source>
</evidence>
<keyword evidence="2" id="KW-1003">Cell membrane</keyword>
<protein>
    <submittedName>
        <fullName evidence="12">P2Y purinoceptor 4-like</fullName>
    </submittedName>
</protein>
<organism evidence="12 13">
    <name type="scientific">Pontoporia blainvillei</name>
    <name type="common">Franciscana</name>
    <name type="synonym">Delphinus blainvillei</name>
    <dbReference type="NCBI Taxonomy" id="48723"/>
    <lineage>
        <taxon>Eukaryota</taxon>
        <taxon>Metazoa</taxon>
        <taxon>Chordata</taxon>
        <taxon>Craniata</taxon>
        <taxon>Vertebrata</taxon>
        <taxon>Euteleostomi</taxon>
        <taxon>Mammalia</taxon>
        <taxon>Eutheria</taxon>
        <taxon>Laurasiatheria</taxon>
        <taxon>Artiodactyla</taxon>
        <taxon>Whippomorpha</taxon>
        <taxon>Cetacea</taxon>
        <taxon>Odontoceti</taxon>
        <taxon>Pontoporiidae</taxon>
        <taxon>Pontoporia</taxon>
    </lineage>
</organism>
<dbReference type="PANTHER" id="PTHR24231">
    <property type="entry name" value="PURINOCEPTOR-RELATED G-PROTEIN COUPLED RECEPTOR"/>
    <property type="match status" value="1"/>
</dbReference>
<dbReference type="EMBL" id="PGGH01003655">
    <property type="protein sequence ID" value="NIG57832.1"/>
    <property type="molecule type" value="Genomic_DNA"/>
</dbReference>
<dbReference type="Proteomes" id="UP001165941">
    <property type="component" value="Unassembled WGS sequence"/>
</dbReference>
<keyword evidence="3 9" id="KW-0812">Transmembrane</keyword>
<keyword evidence="13" id="KW-1185">Reference proteome</keyword>
<dbReference type="SUPFAM" id="SSF81321">
    <property type="entry name" value="Family A G protein-coupled receptor-like"/>
    <property type="match status" value="1"/>
</dbReference>
<dbReference type="PANTHER" id="PTHR24231:SF25">
    <property type="entry name" value="G-PROTEIN COUPLED RECEPTORS FAMILY 1 PROFILE DOMAIN-CONTAINING PROTEIN"/>
    <property type="match status" value="1"/>
</dbReference>
<dbReference type="PROSITE" id="PS50262">
    <property type="entry name" value="G_PROTEIN_RECEP_F1_2"/>
    <property type="match status" value="1"/>
</dbReference>
<evidence type="ECO:0000256" key="9">
    <source>
        <dbReference type="RuleBase" id="RU000688"/>
    </source>
</evidence>
<evidence type="ECO:0000256" key="1">
    <source>
        <dbReference type="ARBA" id="ARBA00004651"/>
    </source>
</evidence>
<dbReference type="Gene3D" id="1.20.1070.10">
    <property type="entry name" value="Rhodopsin 7-helix transmembrane proteins"/>
    <property type="match status" value="1"/>
</dbReference>
<evidence type="ECO:0000256" key="7">
    <source>
        <dbReference type="ARBA" id="ARBA00023170"/>
    </source>
</evidence>
<sequence>MLCHPLCFSPGEGEAGTAVLPEGGLPGDGEAGYQHLKGRKILLFLGGLQANLPPPTYSIIFVLGLPLNGTVLWLSWHQTKHWSCATIDLVNLMVADLLYVLTLPFFIITCSLGDRWPFGELLCKLVRFLFYTNLYSSFLLLTCISVHRFLGMCHPLRLLPYRTHWHVLLGTATTWALVALQLLPTLVFSQTDYINGQMVYHNMTSPEHFDQFSAYGVVLMLSCLSFPPWSSWRAIRCWSGA</sequence>
<comment type="subcellular location">
    <subcellularLocation>
        <location evidence="1">Cell membrane</location>
        <topology evidence="1">Multi-pass membrane protein</topology>
    </subcellularLocation>
</comment>
<proteinExistence type="inferred from homology"/>
<name>A0ABX0RY71_PONBL</name>
<gene>
    <name evidence="12" type="ORF">BU61_5117</name>
</gene>
<evidence type="ECO:0000256" key="8">
    <source>
        <dbReference type="ARBA" id="ARBA00023224"/>
    </source>
</evidence>
<feature type="transmembrane region" description="Helical" evidence="10">
    <location>
        <begin position="208"/>
        <end position="226"/>
    </location>
</feature>
<keyword evidence="4 10" id="KW-1133">Transmembrane helix</keyword>
<evidence type="ECO:0000256" key="4">
    <source>
        <dbReference type="ARBA" id="ARBA00022989"/>
    </source>
</evidence>
<evidence type="ECO:0000256" key="10">
    <source>
        <dbReference type="SAM" id="Phobius"/>
    </source>
</evidence>
<evidence type="ECO:0000313" key="13">
    <source>
        <dbReference type="Proteomes" id="UP001165941"/>
    </source>
</evidence>
<keyword evidence="5 9" id="KW-0297">G-protein coupled receptor</keyword>
<comment type="similarity">
    <text evidence="9">Belongs to the G-protein coupled receptor 1 family.</text>
</comment>
<feature type="transmembrane region" description="Helical" evidence="10">
    <location>
        <begin position="167"/>
        <end position="188"/>
    </location>
</feature>
<dbReference type="PRINTS" id="PR01157">
    <property type="entry name" value="P2YPURNOCPTR"/>
</dbReference>
<comment type="caution">
    <text evidence="12">The sequence shown here is derived from an EMBL/GenBank/DDBJ whole genome shotgun (WGS) entry which is preliminary data.</text>
</comment>